<dbReference type="CDD" id="cd00082">
    <property type="entry name" value="HisKA"/>
    <property type="match status" value="1"/>
</dbReference>
<feature type="region of interest" description="Disordered" evidence="5">
    <location>
        <begin position="566"/>
        <end position="632"/>
    </location>
</feature>
<dbReference type="EMBL" id="MCFF01000002">
    <property type="protein sequence ID" value="ORZ28086.1"/>
    <property type="molecule type" value="Genomic_DNA"/>
</dbReference>
<feature type="region of interest" description="Disordered" evidence="5">
    <location>
        <begin position="1"/>
        <end position="59"/>
    </location>
</feature>
<evidence type="ECO:0000313" key="10">
    <source>
        <dbReference type="Proteomes" id="UP000193648"/>
    </source>
</evidence>
<evidence type="ECO:0000256" key="3">
    <source>
        <dbReference type="ARBA" id="ARBA00022777"/>
    </source>
</evidence>
<organism evidence="9 10">
    <name type="scientific">Lobosporangium transversale</name>
    <dbReference type="NCBI Taxonomy" id="64571"/>
    <lineage>
        <taxon>Eukaryota</taxon>
        <taxon>Fungi</taxon>
        <taxon>Fungi incertae sedis</taxon>
        <taxon>Mucoromycota</taxon>
        <taxon>Mortierellomycotina</taxon>
        <taxon>Mortierellomycetes</taxon>
        <taxon>Mortierellales</taxon>
        <taxon>Mortierellaceae</taxon>
        <taxon>Lobosporangium</taxon>
    </lineage>
</organism>
<dbReference type="SUPFAM" id="SSF52540">
    <property type="entry name" value="P-loop containing nucleoside triphosphate hydrolases"/>
    <property type="match status" value="1"/>
</dbReference>
<name>A0A1Y2H0P2_9FUNG</name>
<dbReference type="NCBIfam" id="TIGR00229">
    <property type="entry name" value="sensory_box"/>
    <property type="match status" value="1"/>
</dbReference>
<dbReference type="SMART" id="SM00091">
    <property type="entry name" value="PAS"/>
    <property type="match status" value="1"/>
</dbReference>
<feature type="compositionally biased region" description="Polar residues" evidence="5">
    <location>
        <begin position="603"/>
        <end position="614"/>
    </location>
</feature>
<dbReference type="Gene3D" id="3.30.450.40">
    <property type="match status" value="1"/>
</dbReference>
<evidence type="ECO:0000259" key="6">
    <source>
        <dbReference type="PROSITE" id="PS50109"/>
    </source>
</evidence>
<proteinExistence type="predicted"/>
<dbReference type="OrthoDB" id="60033at2759"/>
<dbReference type="GO" id="GO:0006355">
    <property type="term" value="P:regulation of DNA-templated transcription"/>
    <property type="evidence" value="ECO:0007669"/>
    <property type="project" value="InterPro"/>
</dbReference>
<accession>A0A1Y2H0P2</accession>
<dbReference type="Pfam" id="PF00512">
    <property type="entry name" value="HisKA"/>
    <property type="match status" value="1"/>
</dbReference>
<feature type="compositionally biased region" description="Low complexity" evidence="5">
    <location>
        <begin position="2772"/>
        <end position="2786"/>
    </location>
</feature>
<feature type="compositionally biased region" description="Low complexity" evidence="5">
    <location>
        <begin position="166"/>
        <end position="189"/>
    </location>
</feature>
<dbReference type="GO" id="GO:0000155">
    <property type="term" value="F:phosphorelay sensor kinase activity"/>
    <property type="evidence" value="ECO:0007669"/>
    <property type="project" value="InterPro"/>
</dbReference>
<feature type="region of interest" description="Disordered" evidence="5">
    <location>
        <begin position="3004"/>
        <end position="3023"/>
    </location>
</feature>
<dbReference type="InterPro" id="IPR035965">
    <property type="entry name" value="PAS-like_dom_sf"/>
</dbReference>
<dbReference type="SUPFAM" id="SSF55781">
    <property type="entry name" value="GAF domain-like"/>
    <property type="match status" value="1"/>
</dbReference>
<dbReference type="Pfam" id="PF01590">
    <property type="entry name" value="GAF"/>
    <property type="match status" value="1"/>
</dbReference>
<evidence type="ECO:0008006" key="11">
    <source>
        <dbReference type="Google" id="ProtNLM"/>
    </source>
</evidence>
<dbReference type="SUPFAM" id="SSF47384">
    <property type="entry name" value="Homodimeric domain of signal transducing histidine kinase"/>
    <property type="match status" value="1"/>
</dbReference>
<dbReference type="CDD" id="cd16922">
    <property type="entry name" value="HATPase_EvgS-ArcB-TorS-like"/>
    <property type="match status" value="1"/>
</dbReference>
<feature type="compositionally biased region" description="Low complexity" evidence="5">
    <location>
        <begin position="42"/>
        <end position="57"/>
    </location>
</feature>
<comment type="caution">
    <text evidence="9">The sequence shown here is derived from an EMBL/GenBank/DDBJ whole genome shotgun (WGS) entry which is preliminary data.</text>
</comment>
<dbReference type="InterPro" id="IPR011006">
    <property type="entry name" value="CheY-like_superfamily"/>
</dbReference>
<dbReference type="CDD" id="cd00130">
    <property type="entry name" value="PAS"/>
    <property type="match status" value="1"/>
</dbReference>
<dbReference type="InterPro" id="IPR003594">
    <property type="entry name" value="HATPase_dom"/>
</dbReference>
<dbReference type="PROSITE" id="PS50109">
    <property type="entry name" value="HIS_KIN"/>
    <property type="match status" value="1"/>
</dbReference>
<feature type="compositionally biased region" description="Low complexity" evidence="5">
    <location>
        <begin position="3286"/>
        <end position="3325"/>
    </location>
</feature>
<gene>
    <name evidence="9" type="ORF">BCR41DRAFT_316632</name>
</gene>
<protein>
    <recommendedName>
        <fullName evidence="11">Protein kinase domain-containing protein</fullName>
    </recommendedName>
</protein>
<dbReference type="Gene3D" id="1.10.510.10">
    <property type="entry name" value="Transferase(Phosphotransferase) domain 1"/>
    <property type="match status" value="1"/>
</dbReference>
<feature type="region of interest" description="Disordered" evidence="5">
    <location>
        <begin position="166"/>
        <end position="196"/>
    </location>
</feature>
<dbReference type="SMART" id="SM00065">
    <property type="entry name" value="GAF"/>
    <property type="match status" value="1"/>
</dbReference>
<dbReference type="SMART" id="SM00387">
    <property type="entry name" value="HATPase_c"/>
    <property type="match status" value="1"/>
</dbReference>
<dbReference type="PANTHER" id="PTHR43719">
    <property type="entry name" value="TWO-COMPONENT HISTIDINE KINASE"/>
    <property type="match status" value="1"/>
</dbReference>
<feature type="compositionally biased region" description="Low complexity" evidence="5">
    <location>
        <begin position="616"/>
        <end position="629"/>
    </location>
</feature>
<dbReference type="PRINTS" id="PR00344">
    <property type="entry name" value="BCTRLSENSOR"/>
</dbReference>
<dbReference type="SUPFAM" id="SSF55785">
    <property type="entry name" value="PYP-like sensor domain (PAS domain)"/>
    <property type="match status" value="1"/>
</dbReference>
<evidence type="ECO:0000256" key="5">
    <source>
        <dbReference type="SAM" id="MobiDB-lite"/>
    </source>
</evidence>
<evidence type="ECO:0000259" key="8">
    <source>
        <dbReference type="PROSITE" id="PS50112"/>
    </source>
</evidence>
<dbReference type="InterPro" id="IPR001789">
    <property type="entry name" value="Sig_transdc_resp-reg_receiver"/>
</dbReference>
<feature type="region of interest" description="Disordered" evidence="5">
    <location>
        <begin position="3265"/>
        <end position="3377"/>
    </location>
</feature>
<dbReference type="PROSITE" id="PS50110">
    <property type="entry name" value="RESPONSE_REGULATORY"/>
    <property type="match status" value="1"/>
</dbReference>
<feature type="region of interest" description="Disordered" evidence="5">
    <location>
        <begin position="1333"/>
        <end position="1361"/>
    </location>
</feature>
<keyword evidence="2" id="KW-0808">Transferase</keyword>
<dbReference type="Proteomes" id="UP000193648">
    <property type="component" value="Unassembled WGS sequence"/>
</dbReference>
<feature type="domain" description="Response regulatory" evidence="7">
    <location>
        <begin position="3462"/>
        <end position="3594"/>
    </location>
</feature>
<feature type="region of interest" description="Disordered" evidence="5">
    <location>
        <begin position="2229"/>
        <end position="2249"/>
    </location>
</feature>
<feature type="region of interest" description="Disordered" evidence="5">
    <location>
        <begin position="377"/>
        <end position="434"/>
    </location>
</feature>
<dbReference type="InterPro" id="IPR050956">
    <property type="entry name" value="2C_system_His_kinase"/>
</dbReference>
<dbReference type="GeneID" id="33563091"/>
<dbReference type="Gene3D" id="1.10.287.130">
    <property type="match status" value="1"/>
</dbReference>
<evidence type="ECO:0000256" key="4">
    <source>
        <dbReference type="PROSITE-ProRule" id="PRU00169"/>
    </source>
</evidence>
<dbReference type="PROSITE" id="PS50112">
    <property type="entry name" value="PAS"/>
    <property type="match status" value="1"/>
</dbReference>
<dbReference type="InParanoid" id="A0A1Y2H0P2"/>
<dbReference type="InterPro" id="IPR029016">
    <property type="entry name" value="GAF-like_dom_sf"/>
</dbReference>
<dbReference type="InterPro" id="IPR005467">
    <property type="entry name" value="His_kinase_dom"/>
</dbReference>
<dbReference type="InterPro" id="IPR027417">
    <property type="entry name" value="P-loop_NTPase"/>
</dbReference>
<dbReference type="CDD" id="cd17546">
    <property type="entry name" value="REC_hyHK_CKI1_RcsC-like"/>
    <property type="match status" value="1"/>
</dbReference>
<evidence type="ECO:0000313" key="9">
    <source>
        <dbReference type="EMBL" id="ORZ28086.1"/>
    </source>
</evidence>
<keyword evidence="1 4" id="KW-0597">Phosphoprotein</keyword>
<feature type="domain" description="PAS" evidence="8">
    <location>
        <begin position="2448"/>
        <end position="2519"/>
    </location>
</feature>
<sequence length="3596" mass="397540">MDRKSVSPEPTPPVWTAVASSEDSNSENAPAYSSEPVCVSTQQQQQQQQQQQHHYQQNSRWGQGTLASILLQPPPRYAEVHHSPVSGMFSYPPPLASTSIASNPAISTTSASTVPSSSSTVHSFVSVPYPYDVEDQPYFQNNTSTNTITATPFNAIFGSATASNRSSEASSLSNPLSSLLNNNSNVRSNTFGRSSEMPDWRHASISNINSNGSSISNNIPVGPLNVPLPPSVAIPPNLSTSLPPQHSSSIPFQHRPPLRRSSSYERGIRAYQFHGPQHQQQSHQYQHHPHESVHHNPYIPPSFTSSRPFIPPKVKGYDFRDGSQAGNMGLMTGKRISDGMPVTGKLHQSRLLLQHEHRILKRLQIVNAWYDPSCSTQLSSCHTSNEGSTKAAETKRSSAIADSRLDIAETSGRNVHEPNHNDNNSDAETERSSSVRCKVDNQLAPLSEPGLREDEKYFNRVVEDFVDIDHSTEMSVLVMRRLGPNLLSSLHHRFLGLDETDGYQSPELRAGRLQPAVSPFSDVYTFLVFCLKAACVLEALERANLAHLALCPTALHWALPDSDVIEPTTSSLPERGNKEEQKAKPYEPNPTSLYHDPIPIISDNDTITPQQHVHCSSRSPPKPQQQSPQHGFSCESTLHSGFFNPYHPGSDINKTKLRLFDFTHSKILSHERARAPSNIVEWQVPGYLEYHLQFLAPEQTGRAETWMDHRTDIYGLGATLFTLLTMHFPNRGNDSVQILQGVLSRDLPPLDTFRPDMPPIIDDILRKMTQKQPSQRYQTAFGFKQDILHSLNLLHATGTIETFPLGKYDVSHQFILPNAVFGRREEQQMISAAISQAASAYQHSLNSDLNLDLKLSDAATASSSEEEKGRGRRRVGSDLAASTIASAAVAAEAAKTVAAMNDHLDHYVFEDEIVSLRNQGSVKIPLLSTTLLRSPKPFDGGKAVHRGSEATDPVVRAIFVSGPSGVGKTVLIRGMASVARNSGLFAGGIFEAEGSAPYSAILSCIQSVLQQLLTQHTDALASLVVAIRTAFEPNSGIGIICDLIPELKYFFSGTEFLESKDLSLSHSVARFHALILKLIRVISTHFFMTWLIDDIHYADENSIALLATLVNVNKRLPIVLIMTHRDTVECLIKVKQILGSSNVTENNNTKNTLHDPLMDEVSSLGAAGSASPIPATKTTATRATGFPLVVRGGGGVRFIRLQNPTLEVIQEFLKVLLHRSIEDVLPLAKVLLHKSWLTIRQLVLELYRNQTIFFNCQTRVWDWEPCTETLAGVVRKLTGEEYLFLQNRFRALDCDTKKTLICAAICGSVFTIQDLQRLASTAYVWNTTRSSHYNHRDESNDNNSNNGQKGQGKKPPLPEICRQNHAPETINLDTNKGCSAMAGLQSALREGILVYTSVPDHLRWHHGVMRKVALGLLDGTDEKERMHYEMAKILFMLPGQKLRIASHVLQCMNLVKKKCLLASKQKDDEPEERPFWVPIIEEGSEDYVPELDAQSLRSVLSLAGEKSQKSGAQDLAIAYWNAALSLLPENCWDPLPEESDNDVQMIGADDEVGAEFGIQDEQRPKTALYQEALKLHLQCAEAERWRENFDQAMKICDIILAKTIDPIDRAKAYQHQIEMSVWAYSQPIQATRIAIQCLQELGMPKDVSFTPTKEEIRQMYDETHQMVLEHMAELQRPEGPKTCKNVRINMMLKTLSISSASLYYSNVPFLAVGVAQSMKLICEHGITKDTGRSLVSFAFTHSTWHGCLENAYELGKLACEVCKDNHHVKFLFYLTVQQWGDHVANSIPALEETLQAADLACDRLFHTAGMIHVSVMRVLLGRVHLRDCLSATADLIMKHVEFGPKSHGVEVMQGILQLIKCLKGRTISTNNPETIFDDDTGFIESQIHRKREKKLTLVHNNSTYAMLKIVAAFVFGHYSYVNEITSSWHDDPNSMMNFEGSWITYLIFTVVGLTLLSLLRIEKDMGARRELHKRLFVIRDRMAVRAKKFPINHAAMFHLLEAEIADQELTEDKVKPLPRHRDEDGDDENITIPEHEGTRDLKKVLLLYEKAIKYASDGDFPLQLNFSYELAANCHLRHGLVTSAKCLMVNACKGYQAWGARGKVLWFHKTYPEIFGSPPDIETAVPARGLFYRPSDIEYNSNGRSSGYRPTVNSFGSANRASTISCGPSTFIGGGTKAASGPSIIGTSPWLSGSSPKTTYSPSGYGSDAVSAAAAAIAESCMTAHSSCSNSSTNHSGSGNTPGSASSSSGPLYHLQNSWLASPLSPELDNTDLDVLDFSSVIEAMQVIASEIDLDLLLVKSLGVLNQSVGAKGCCMIISKDHEMVLAVSQGGLGQCEAVNPPMKIDSCTSLFHGVINYVIRTSTPCLVTNAKDDPRFSADEYLKQRSDLRTVLCAPILHKARLVGVLYMEDFPARAFANKRMLVMNLLVQQLGISITNALLYQSVQRSETKLNGLLENMPCGIALWDATAEKCQYINSSWQDMTGFTLDEILDSGWTILVHQDETAIYTQRWRDRVQAGVPCQWESRYKLKDGSYRWAVVRMLPIMSPSVDNRVIQWLTVTIDIDDQRRAVQLKSNFLANMSHELRTPFSGILGMLSLLRDSHGLSPEQFEFVDMAKASCEMLIRIVDDLLNFSKLEADKVTLEYIPMAFEEILGDACDLLVPLASRKGLELIILFDETLPITLIGDPDRMKQILMNLIGNAIKFSTKGNVVIQFWHERRSREEIIQARNRNSSKALRMASSSTRISSNSDATGPSPNDTSNGNNNCEVPRTAAPASSTFFSPATPLKQEQATDLTNEDDSRLGDEIILHCSVKDQGIGMSPEEQKMLFVSFQQTDNGTTRKYGGTGLGLSICAQLIKYMQGKIVVDSEKGKGSTFTFTAKLRTQTEYDQEQSPAESARLKECERILYTRMDAIKDKRILILSPNRQLRQQIVKVAHGAICEEYDDLASAVSSGAVMITDECSDDTGNWGRIHRKNQQQKRNETNMDIDNASSLETGQGLMQHSDTTALFGNPDHNGTDGLPDPKSLKRFDLILIDHVLDSAELDRIYPSPIVAFVLLLAPTTETLRWILPPATKRLNEEPEEPECGQLDIGGRGRIRHASEADYAAERAIGHVQRVSNETSAIQNSAAFTSISRGSSVARPPLAPVRLAKNPSQLFKKRKSRGHITVTRPVPYSGGIGPDNKIRPAEMETTTFQVCRMIKPVRRMKLLQILYNALSQHERRMAGLELESCGSQTTADDDYAYTTAASSSGYDEGEDIHPVLAKRHQSSVSEETSSCGTLSPTLDSPTGSLLSMSSSSSRSPRTQSRSASPMTTVSSSGAGASASLKRRRDQTTPDVIGSGNNSSTSHENMKRRPKASKRVPPTSPISTSVSAPPPASILVNRSEHFYSRSISSASNTATVTTNFLDPIAEKDLPRNLGLSGAMISGSGLGVVGNMPKRARNNDALTLLLTASELERCRGKNVLVAEDDFVSQKILEKQLSKLGMNVVIANNGQEAVDHWLSADRGHYTIAIFDHHMPIMDGLAATRKLRALEAEHAHECKDGGEQQPIRIPIVGLSADIQQSTKESCIKAGMDEYMTKPLLTKGLALLIQRYCCK</sequence>
<dbReference type="SMART" id="SM00388">
    <property type="entry name" value="HisKA"/>
    <property type="match status" value="1"/>
</dbReference>
<dbReference type="InterPro" id="IPR003661">
    <property type="entry name" value="HisK_dim/P_dom"/>
</dbReference>
<dbReference type="InterPro" id="IPR003018">
    <property type="entry name" value="GAF"/>
</dbReference>
<dbReference type="InterPro" id="IPR036890">
    <property type="entry name" value="HATPase_C_sf"/>
</dbReference>
<dbReference type="InterPro" id="IPR013767">
    <property type="entry name" value="PAS_fold"/>
</dbReference>
<evidence type="ECO:0000259" key="7">
    <source>
        <dbReference type="PROSITE" id="PS50110"/>
    </source>
</evidence>
<dbReference type="InterPro" id="IPR011009">
    <property type="entry name" value="Kinase-like_dom_sf"/>
</dbReference>
<dbReference type="Pfam" id="PF00989">
    <property type="entry name" value="PAS"/>
    <property type="match status" value="1"/>
</dbReference>
<feature type="compositionally biased region" description="Polar residues" evidence="5">
    <location>
        <begin position="3268"/>
        <end position="3285"/>
    </location>
</feature>
<feature type="region of interest" description="Disordered" evidence="5">
    <location>
        <begin position="2727"/>
        <end position="2800"/>
    </location>
</feature>
<dbReference type="Gene3D" id="3.40.50.2300">
    <property type="match status" value="1"/>
</dbReference>
<evidence type="ECO:0000256" key="2">
    <source>
        <dbReference type="ARBA" id="ARBA00022679"/>
    </source>
</evidence>
<feature type="compositionally biased region" description="Polar residues" evidence="5">
    <location>
        <begin position="377"/>
        <end position="388"/>
    </location>
</feature>
<feature type="compositionally biased region" description="Basic and acidic residues" evidence="5">
    <location>
        <begin position="575"/>
        <end position="585"/>
    </location>
</feature>
<dbReference type="RefSeq" id="XP_021885771.1">
    <property type="nucleotide sequence ID" value="XM_022021247.1"/>
</dbReference>
<feature type="compositionally biased region" description="Polar residues" evidence="5">
    <location>
        <begin position="2729"/>
        <end position="2767"/>
    </location>
</feature>
<dbReference type="InterPro" id="IPR041664">
    <property type="entry name" value="AAA_16"/>
</dbReference>
<keyword evidence="10" id="KW-1185">Reference proteome</keyword>
<keyword evidence="3" id="KW-0418">Kinase</keyword>
<feature type="domain" description="Histidine kinase" evidence="6">
    <location>
        <begin position="2580"/>
        <end position="2884"/>
    </location>
</feature>
<dbReference type="Pfam" id="PF13191">
    <property type="entry name" value="AAA_16"/>
    <property type="match status" value="1"/>
</dbReference>
<dbReference type="Gene3D" id="3.30.450.20">
    <property type="entry name" value="PAS domain"/>
    <property type="match status" value="1"/>
</dbReference>
<dbReference type="SUPFAM" id="SSF55874">
    <property type="entry name" value="ATPase domain of HSP90 chaperone/DNA topoisomerase II/histidine kinase"/>
    <property type="match status" value="1"/>
</dbReference>
<dbReference type="SUPFAM" id="SSF52172">
    <property type="entry name" value="CheY-like"/>
    <property type="match status" value="1"/>
</dbReference>
<dbReference type="SMART" id="SM00448">
    <property type="entry name" value="REC"/>
    <property type="match status" value="1"/>
</dbReference>
<dbReference type="InterPro" id="IPR000014">
    <property type="entry name" value="PAS"/>
</dbReference>
<dbReference type="PANTHER" id="PTHR43719:SF28">
    <property type="entry name" value="PEROXIDE STRESS-ACTIVATED HISTIDINE KINASE MAK1-RELATED"/>
    <property type="match status" value="1"/>
</dbReference>
<dbReference type="Pfam" id="PF00072">
    <property type="entry name" value="Response_reg"/>
    <property type="match status" value="1"/>
</dbReference>
<dbReference type="SUPFAM" id="SSF56112">
    <property type="entry name" value="Protein kinase-like (PK-like)"/>
    <property type="match status" value="1"/>
</dbReference>
<dbReference type="InterPro" id="IPR004358">
    <property type="entry name" value="Sig_transdc_His_kin-like_C"/>
</dbReference>
<reference evidence="9 10" key="1">
    <citation type="submission" date="2016-07" db="EMBL/GenBank/DDBJ databases">
        <title>Pervasive Adenine N6-methylation of Active Genes in Fungi.</title>
        <authorList>
            <consortium name="DOE Joint Genome Institute"/>
            <person name="Mondo S.J."/>
            <person name="Dannebaum R.O."/>
            <person name="Kuo R.C."/>
            <person name="Labutti K."/>
            <person name="Haridas S."/>
            <person name="Kuo A."/>
            <person name="Salamov A."/>
            <person name="Ahrendt S.R."/>
            <person name="Lipzen A."/>
            <person name="Sullivan W."/>
            <person name="Andreopoulos W.B."/>
            <person name="Clum A."/>
            <person name="Lindquist E."/>
            <person name="Daum C."/>
            <person name="Ramamoorthy G.K."/>
            <person name="Gryganskyi A."/>
            <person name="Culley D."/>
            <person name="Magnuson J.K."/>
            <person name="James T.Y."/>
            <person name="O'Malley M.A."/>
            <person name="Stajich J.E."/>
            <person name="Spatafora J.W."/>
            <person name="Visel A."/>
            <person name="Grigoriev I.V."/>
        </authorList>
    </citation>
    <scope>NUCLEOTIDE SEQUENCE [LARGE SCALE GENOMIC DNA]</scope>
    <source>
        <strain evidence="9 10">NRRL 3116</strain>
    </source>
</reference>
<dbReference type="Pfam" id="PF02518">
    <property type="entry name" value="HATPase_c"/>
    <property type="match status" value="1"/>
</dbReference>
<evidence type="ECO:0000256" key="1">
    <source>
        <dbReference type="ARBA" id="ARBA00022553"/>
    </source>
</evidence>
<feature type="compositionally biased region" description="Polar residues" evidence="5">
    <location>
        <begin position="18"/>
        <end position="28"/>
    </location>
</feature>
<dbReference type="InterPro" id="IPR036097">
    <property type="entry name" value="HisK_dim/P_sf"/>
</dbReference>
<feature type="modified residue" description="4-aspartylphosphate" evidence="4">
    <location>
        <position position="3514"/>
    </location>
</feature>
<dbReference type="STRING" id="64571.A0A1Y2H0P2"/>
<dbReference type="Gene3D" id="3.30.565.10">
    <property type="entry name" value="Histidine kinase-like ATPase, C-terminal domain"/>
    <property type="match status" value="1"/>
</dbReference>